<evidence type="ECO:0000259" key="2">
    <source>
        <dbReference type="PROSITE" id="PS50113"/>
    </source>
</evidence>
<feature type="domain" description="PAS" evidence="1">
    <location>
        <begin position="23"/>
        <end position="61"/>
    </location>
</feature>
<dbReference type="PROSITE" id="PS50883">
    <property type="entry name" value="EAL"/>
    <property type="match status" value="1"/>
</dbReference>
<dbReference type="InterPro" id="IPR000700">
    <property type="entry name" value="PAS-assoc_C"/>
</dbReference>
<dbReference type="PANTHER" id="PTHR44757">
    <property type="entry name" value="DIGUANYLATE CYCLASE DGCP"/>
    <property type="match status" value="1"/>
</dbReference>
<protein>
    <submittedName>
        <fullName evidence="5">PAS domain S-box-containing protein/diguanylate cyclase (GGDEF)-like protein</fullName>
    </submittedName>
</protein>
<organism evidence="5 6">
    <name type="scientific">Halospina denitrificans</name>
    <dbReference type="NCBI Taxonomy" id="332522"/>
    <lineage>
        <taxon>Bacteria</taxon>
        <taxon>Pseudomonadati</taxon>
        <taxon>Pseudomonadota</taxon>
        <taxon>Gammaproteobacteria</taxon>
        <taxon>Halospina</taxon>
    </lineage>
</organism>
<dbReference type="PROSITE" id="PS50113">
    <property type="entry name" value="PAC"/>
    <property type="match status" value="1"/>
</dbReference>
<dbReference type="InterPro" id="IPR000160">
    <property type="entry name" value="GGDEF_dom"/>
</dbReference>
<name>A0A4R7JUN5_9GAMM</name>
<feature type="domain" description="GGDEF" evidence="4">
    <location>
        <begin position="299"/>
        <end position="433"/>
    </location>
</feature>
<dbReference type="SUPFAM" id="SSF55785">
    <property type="entry name" value="PYP-like sensor domain (PAS domain)"/>
    <property type="match status" value="2"/>
</dbReference>
<dbReference type="RefSeq" id="WP_133736124.1">
    <property type="nucleotide sequence ID" value="NZ_SOAX01000003.1"/>
</dbReference>
<dbReference type="InterPro" id="IPR000014">
    <property type="entry name" value="PAS"/>
</dbReference>
<feature type="domain" description="PAC" evidence="2">
    <location>
        <begin position="216"/>
        <end position="267"/>
    </location>
</feature>
<dbReference type="SUPFAM" id="SSF141868">
    <property type="entry name" value="EAL domain-like"/>
    <property type="match status" value="1"/>
</dbReference>
<dbReference type="PANTHER" id="PTHR44757:SF2">
    <property type="entry name" value="BIOFILM ARCHITECTURE MAINTENANCE PROTEIN MBAA"/>
    <property type="match status" value="1"/>
</dbReference>
<dbReference type="Pfam" id="PF00563">
    <property type="entry name" value="EAL"/>
    <property type="match status" value="1"/>
</dbReference>
<dbReference type="InterPro" id="IPR052155">
    <property type="entry name" value="Biofilm_reg_signaling"/>
</dbReference>
<dbReference type="Pfam" id="PF00990">
    <property type="entry name" value="GGDEF"/>
    <property type="match status" value="1"/>
</dbReference>
<dbReference type="EMBL" id="SOAX01000003">
    <property type="protein sequence ID" value="TDT41785.1"/>
    <property type="molecule type" value="Genomic_DNA"/>
</dbReference>
<dbReference type="InterPro" id="IPR001610">
    <property type="entry name" value="PAC"/>
</dbReference>
<dbReference type="PROSITE" id="PS50112">
    <property type="entry name" value="PAS"/>
    <property type="match status" value="1"/>
</dbReference>
<proteinExistence type="predicted"/>
<dbReference type="CDD" id="cd00130">
    <property type="entry name" value="PAS"/>
    <property type="match status" value="2"/>
</dbReference>
<dbReference type="CDD" id="cd01949">
    <property type="entry name" value="GGDEF"/>
    <property type="match status" value="1"/>
</dbReference>
<comment type="caution">
    <text evidence="5">The sequence shown here is derived from an EMBL/GenBank/DDBJ whole genome shotgun (WGS) entry which is preliminary data.</text>
</comment>
<dbReference type="Gene3D" id="3.30.70.270">
    <property type="match status" value="1"/>
</dbReference>
<dbReference type="Pfam" id="PF08447">
    <property type="entry name" value="PAS_3"/>
    <property type="match status" value="1"/>
</dbReference>
<dbReference type="InterPro" id="IPR043128">
    <property type="entry name" value="Rev_trsase/Diguanyl_cyclase"/>
</dbReference>
<dbReference type="Proteomes" id="UP000295830">
    <property type="component" value="Unassembled WGS sequence"/>
</dbReference>
<gene>
    <name evidence="5" type="ORF">DES49_1889</name>
</gene>
<dbReference type="AlphaFoldDB" id="A0A4R7JUN5"/>
<dbReference type="InterPro" id="IPR035965">
    <property type="entry name" value="PAS-like_dom_sf"/>
</dbReference>
<dbReference type="OrthoDB" id="5603059at2"/>
<dbReference type="NCBIfam" id="TIGR00254">
    <property type="entry name" value="GGDEF"/>
    <property type="match status" value="1"/>
</dbReference>
<dbReference type="Pfam" id="PF00989">
    <property type="entry name" value="PAS"/>
    <property type="match status" value="1"/>
</dbReference>
<dbReference type="SMART" id="SM00052">
    <property type="entry name" value="EAL"/>
    <property type="match status" value="1"/>
</dbReference>
<dbReference type="InterPro" id="IPR013767">
    <property type="entry name" value="PAS_fold"/>
</dbReference>
<dbReference type="SUPFAM" id="SSF55073">
    <property type="entry name" value="Nucleotide cyclase"/>
    <property type="match status" value="1"/>
</dbReference>
<dbReference type="InterPro" id="IPR001633">
    <property type="entry name" value="EAL_dom"/>
</dbReference>
<dbReference type="SMART" id="SM00086">
    <property type="entry name" value="PAC"/>
    <property type="match status" value="2"/>
</dbReference>
<evidence type="ECO:0000259" key="3">
    <source>
        <dbReference type="PROSITE" id="PS50883"/>
    </source>
</evidence>
<evidence type="ECO:0000313" key="5">
    <source>
        <dbReference type="EMBL" id="TDT41785.1"/>
    </source>
</evidence>
<dbReference type="CDD" id="cd01948">
    <property type="entry name" value="EAL"/>
    <property type="match status" value="1"/>
</dbReference>
<dbReference type="InterPro" id="IPR029787">
    <property type="entry name" value="Nucleotide_cyclase"/>
</dbReference>
<dbReference type="GO" id="GO:0006355">
    <property type="term" value="P:regulation of DNA-templated transcription"/>
    <property type="evidence" value="ECO:0007669"/>
    <property type="project" value="InterPro"/>
</dbReference>
<dbReference type="InterPro" id="IPR035919">
    <property type="entry name" value="EAL_sf"/>
</dbReference>
<dbReference type="InterPro" id="IPR013655">
    <property type="entry name" value="PAS_fold_3"/>
</dbReference>
<sequence length="699" mass="78165">MDNTPPLSGTNLIEAAFLAKDQPVFIVGWETRRILAVNDAVYRVFGWRPEELRDRTTEMLHVNADSFKRFGSISETMLQSKRDTFHCSTRMLRRDGSSFDTENMLGIIRDRDGTPLAAVSVVFDLSEGSSITSPAEHSPDLSLLGDHLPGGVFQRIQRPNGDILYNFIRGDLAEQFGIDPEQAKSNPELVLNRIHPSDRERLMHSIDQTGKTLSILDMELTAYTANGEVRWLRSISQPRRLDDGSTIWDGIFLDITEQRSAENRAHHLVMHDRITGLPNVVTFEERLAGAITNAAAENTFLVVGALDVSRFYTVNESLGFQQGDDALRKIGARLQSIYNGNDIVARYEGDEFLFMAQNLPTSDSVRRLGYDVTALFDEPLELDDGALLSVSVKVGLSVFPDDADSPDGLRRAADLALQRVRKDPDRNFEFYSAKMRQDVLEAVTLERELKQAIKDGAIVPHYQPQFDTENGNLCGLEVLARWPVEQGGMVSPGRFIPLAEETGLIHPLMEHLVDSVLSQISQWHREGFLVPSVAINVSAHQIRHHRFFDWLFEQLSHYDLGIDALTVEITESAFLLDFASVQSILEALANRGVRLSIDDFGTGYSSLSYLSQLPFQELKIDRAFVSEVDSSQRKRAVVKGIIELARALELEVIAEGVETESQLSQLKILGCDSVQGFHLAKPMDGTSLTAMLPPDERKR</sequence>
<keyword evidence="6" id="KW-1185">Reference proteome</keyword>
<dbReference type="Gene3D" id="3.30.450.20">
    <property type="entry name" value="PAS domain"/>
    <property type="match status" value="2"/>
</dbReference>
<dbReference type="Gene3D" id="3.20.20.450">
    <property type="entry name" value="EAL domain"/>
    <property type="match status" value="1"/>
</dbReference>
<dbReference type="SMART" id="SM00267">
    <property type="entry name" value="GGDEF"/>
    <property type="match status" value="1"/>
</dbReference>
<reference evidence="5 6" key="1">
    <citation type="submission" date="2019-03" db="EMBL/GenBank/DDBJ databases">
        <title>Genomic Encyclopedia of Type Strains, Phase IV (KMG-IV): sequencing the most valuable type-strain genomes for metagenomic binning, comparative biology and taxonomic classification.</title>
        <authorList>
            <person name="Goeker M."/>
        </authorList>
    </citation>
    <scope>NUCLEOTIDE SEQUENCE [LARGE SCALE GENOMIC DNA]</scope>
    <source>
        <strain evidence="5 6">DSM 15505</strain>
    </source>
</reference>
<accession>A0A4R7JUN5</accession>
<feature type="domain" description="EAL" evidence="3">
    <location>
        <begin position="442"/>
        <end position="696"/>
    </location>
</feature>
<dbReference type="NCBIfam" id="TIGR00229">
    <property type="entry name" value="sensory_box"/>
    <property type="match status" value="1"/>
</dbReference>
<evidence type="ECO:0000313" key="6">
    <source>
        <dbReference type="Proteomes" id="UP000295830"/>
    </source>
</evidence>
<dbReference type="PROSITE" id="PS50887">
    <property type="entry name" value="GGDEF"/>
    <property type="match status" value="1"/>
</dbReference>
<evidence type="ECO:0000259" key="1">
    <source>
        <dbReference type="PROSITE" id="PS50112"/>
    </source>
</evidence>
<evidence type="ECO:0000259" key="4">
    <source>
        <dbReference type="PROSITE" id="PS50887"/>
    </source>
</evidence>